<gene>
    <name evidence="2" type="ORF">C474_10981</name>
</gene>
<keyword evidence="1" id="KW-0812">Transmembrane</keyword>
<dbReference type="eggNOG" id="arCOG06420">
    <property type="taxonomic scope" value="Archaea"/>
</dbReference>
<dbReference type="Proteomes" id="UP000011513">
    <property type="component" value="Unassembled WGS sequence"/>
</dbReference>
<organism evidence="2 3">
    <name type="scientific">Halogeometricum pallidum JCM 14848</name>
    <dbReference type="NCBI Taxonomy" id="1227487"/>
    <lineage>
        <taxon>Archaea</taxon>
        <taxon>Methanobacteriati</taxon>
        <taxon>Methanobacteriota</taxon>
        <taxon>Stenosarchaea group</taxon>
        <taxon>Halobacteria</taxon>
        <taxon>Halobacteriales</taxon>
        <taxon>Haloferacaceae</taxon>
        <taxon>Halogeometricum</taxon>
    </lineage>
</organism>
<dbReference type="OrthoDB" id="326734at2157"/>
<keyword evidence="1" id="KW-0472">Membrane</keyword>
<dbReference type="InParanoid" id="M0D665"/>
<reference evidence="2 3" key="1">
    <citation type="journal article" date="2014" name="PLoS Genet.">
        <title>Phylogenetically driven sequencing of extremely halophilic archaea reveals strategies for static and dynamic osmo-response.</title>
        <authorList>
            <person name="Becker E.A."/>
            <person name="Seitzer P.M."/>
            <person name="Tritt A."/>
            <person name="Larsen D."/>
            <person name="Krusor M."/>
            <person name="Yao A.I."/>
            <person name="Wu D."/>
            <person name="Madern D."/>
            <person name="Eisen J.A."/>
            <person name="Darling A.E."/>
            <person name="Facciotti M.T."/>
        </authorList>
    </citation>
    <scope>NUCLEOTIDE SEQUENCE [LARGE SCALE GENOMIC DNA]</scope>
    <source>
        <strain evidence="2 3">JCM 14848</strain>
    </source>
</reference>
<dbReference type="RefSeq" id="WP_008386673.1">
    <property type="nucleotide sequence ID" value="NZ_AOIV01000024.1"/>
</dbReference>
<dbReference type="AlphaFoldDB" id="M0D665"/>
<accession>M0D665</accession>
<keyword evidence="1" id="KW-1133">Transmembrane helix</keyword>
<feature type="transmembrane region" description="Helical" evidence="1">
    <location>
        <begin position="103"/>
        <end position="126"/>
    </location>
</feature>
<dbReference type="Pfam" id="PF24285">
    <property type="entry name" value="DUF7473"/>
    <property type="match status" value="1"/>
</dbReference>
<protein>
    <submittedName>
        <fullName evidence="2">Uncharacterized protein</fullName>
    </submittedName>
</protein>
<evidence type="ECO:0000313" key="3">
    <source>
        <dbReference type="Proteomes" id="UP000011513"/>
    </source>
</evidence>
<feature type="transmembrane region" description="Helical" evidence="1">
    <location>
        <begin position="17"/>
        <end position="38"/>
    </location>
</feature>
<evidence type="ECO:0000256" key="1">
    <source>
        <dbReference type="SAM" id="Phobius"/>
    </source>
</evidence>
<sequence>MSIRVTPLQSGTAGGSAVAVAGTFVSLALFLSLTAHIAARNVLGDVPVKYALVVGPVPAAVAVVVTTFGLNPLLGILLAVVLDGVAVQYLYGQSRGLTAYITFIHVVVSILLGTVLYGVLALWASAPG</sequence>
<name>M0D665_HALPD</name>
<evidence type="ECO:0000313" key="2">
    <source>
        <dbReference type="EMBL" id="ELZ30981.1"/>
    </source>
</evidence>
<dbReference type="InterPro" id="IPR055896">
    <property type="entry name" value="DUF7473"/>
</dbReference>
<keyword evidence="3" id="KW-1185">Reference proteome</keyword>
<comment type="caution">
    <text evidence="2">The sequence shown here is derived from an EMBL/GenBank/DDBJ whole genome shotgun (WGS) entry which is preliminary data.</text>
</comment>
<proteinExistence type="predicted"/>
<dbReference type="EMBL" id="AOIV01000024">
    <property type="protein sequence ID" value="ELZ30981.1"/>
    <property type="molecule type" value="Genomic_DNA"/>
</dbReference>